<feature type="repeat" description="WD" evidence="3">
    <location>
        <begin position="28"/>
        <end position="69"/>
    </location>
</feature>
<dbReference type="Proteomes" id="UP001519332">
    <property type="component" value="Unassembled WGS sequence"/>
</dbReference>
<protein>
    <submittedName>
        <fullName evidence="5">YD repeat-containing protein</fullName>
    </submittedName>
</protein>
<dbReference type="PROSITE" id="PS50294">
    <property type="entry name" value="WD_REPEATS_REGION"/>
    <property type="match status" value="2"/>
</dbReference>
<keyword evidence="1 3" id="KW-0853">WD repeat</keyword>
<dbReference type="PROSITE" id="PS50082">
    <property type="entry name" value="WD_REPEATS_2"/>
    <property type="match status" value="2"/>
</dbReference>
<dbReference type="PROSITE" id="PS00678">
    <property type="entry name" value="WD_REPEATS_1"/>
    <property type="match status" value="2"/>
</dbReference>
<reference evidence="5 6" key="1">
    <citation type="submission" date="2021-03" db="EMBL/GenBank/DDBJ databases">
        <title>Sequencing the genomes of 1000 actinobacteria strains.</title>
        <authorList>
            <person name="Klenk H.-P."/>
        </authorList>
    </citation>
    <scope>NUCLEOTIDE SEQUENCE [LARGE SCALE GENOMIC DNA]</scope>
    <source>
        <strain evidence="5 6">DSM 46670</strain>
    </source>
</reference>
<dbReference type="SUPFAM" id="SSF50978">
    <property type="entry name" value="WD40 repeat-like"/>
    <property type="match status" value="1"/>
</dbReference>
<keyword evidence="2" id="KW-0677">Repeat</keyword>
<dbReference type="InterPro" id="IPR036322">
    <property type="entry name" value="WD40_repeat_dom_sf"/>
</dbReference>
<evidence type="ECO:0000256" key="4">
    <source>
        <dbReference type="SAM" id="MobiDB-lite"/>
    </source>
</evidence>
<evidence type="ECO:0000313" key="6">
    <source>
        <dbReference type="Proteomes" id="UP001519332"/>
    </source>
</evidence>
<proteinExistence type="predicted"/>
<evidence type="ECO:0000256" key="1">
    <source>
        <dbReference type="ARBA" id="ARBA00022574"/>
    </source>
</evidence>
<dbReference type="InterPro" id="IPR001680">
    <property type="entry name" value="WD40_rpt"/>
</dbReference>
<evidence type="ECO:0000256" key="2">
    <source>
        <dbReference type="ARBA" id="ARBA00022737"/>
    </source>
</evidence>
<gene>
    <name evidence="5" type="ORF">JOF56_009298</name>
</gene>
<evidence type="ECO:0000313" key="5">
    <source>
        <dbReference type="EMBL" id="MBP2328913.1"/>
    </source>
</evidence>
<evidence type="ECO:0000256" key="3">
    <source>
        <dbReference type="PROSITE-ProRule" id="PRU00221"/>
    </source>
</evidence>
<keyword evidence="6" id="KW-1185">Reference proteome</keyword>
<feature type="region of interest" description="Disordered" evidence="4">
    <location>
        <begin position="138"/>
        <end position="195"/>
    </location>
</feature>
<dbReference type="SMART" id="SM00320">
    <property type="entry name" value="WD40"/>
    <property type="match status" value="3"/>
</dbReference>
<dbReference type="EMBL" id="JAGINW010000001">
    <property type="protein sequence ID" value="MBP2328913.1"/>
    <property type="molecule type" value="Genomic_DNA"/>
</dbReference>
<organism evidence="5 6">
    <name type="scientific">Kibdelosporangium banguiense</name>
    <dbReference type="NCBI Taxonomy" id="1365924"/>
    <lineage>
        <taxon>Bacteria</taxon>
        <taxon>Bacillati</taxon>
        <taxon>Actinomycetota</taxon>
        <taxon>Actinomycetes</taxon>
        <taxon>Pseudonocardiales</taxon>
        <taxon>Pseudonocardiaceae</taxon>
        <taxon>Kibdelosporangium</taxon>
    </lineage>
</organism>
<dbReference type="PANTHER" id="PTHR19879:SF9">
    <property type="entry name" value="TRANSCRIPTION INITIATION FACTOR TFIID SUBUNIT 5"/>
    <property type="match status" value="1"/>
</dbReference>
<name>A0ABS4TY18_9PSEU</name>
<dbReference type="Pfam" id="PF00400">
    <property type="entry name" value="WD40"/>
    <property type="match status" value="2"/>
</dbReference>
<comment type="caution">
    <text evidence="5">The sequence shown here is derived from an EMBL/GenBank/DDBJ whole genome shotgun (WGS) entry which is preliminary data.</text>
</comment>
<feature type="repeat" description="WD" evidence="3">
    <location>
        <begin position="67"/>
        <end position="108"/>
    </location>
</feature>
<dbReference type="PANTHER" id="PTHR19879">
    <property type="entry name" value="TRANSCRIPTION INITIATION FACTOR TFIID"/>
    <property type="match status" value="1"/>
</dbReference>
<dbReference type="Gene3D" id="2.130.10.10">
    <property type="entry name" value="YVTN repeat-like/Quinoprotein amine dehydrogenase"/>
    <property type="match status" value="1"/>
</dbReference>
<dbReference type="InterPro" id="IPR019775">
    <property type="entry name" value="WD40_repeat_CS"/>
</dbReference>
<sequence length="195" mass="20787">MSDTPSLKIAVNTQGLWDLASKKQALVLKGQPDIVVSLDFSPDGNRLAAVSSDASTVTWDVAGPTMTSSPLSTVTDVTYHPNGHVVATSDLDGIIRLWDTRTRRETAVLTTKTAPAWDVAFSPNGRLLAAVNPDAPQTVGHTASRKSFPAIPLNRPKWREGRPSHSPLMGAQSPHRSTGPSISAIPPQVCYSNQS</sequence>
<accession>A0ABS4TY18</accession>
<dbReference type="InterPro" id="IPR015943">
    <property type="entry name" value="WD40/YVTN_repeat-like_dom_sf"/>
</dbReference>